<organism evidence="9 10">
    <name type="scientific">Halomonas cupida</name>
    <dbReference type="NCBI Taxonomy" id="44933"/>
    <lineage>
        <taxon>Bacteria</taxon>
        <taxon>Pseudomonadati</taxon>
        <taxon>Pseudomonadota</taxon>
        <taxon>Gammaproteobacteria</taxon>
        <taxon>Oceanospirillales</taxon>
        <taxon>Halomonadaceae</taxon>
        <taxon>Halomonas</taxon>
    </lineage>
</organism>
<keyword evidence="3" id="KW-0032">Aminotransferase</keyword>
<evidence type="ECO:0000256" key="6">
    <source>
        <dbReference type="ARBA" id="ARBA00026106"/>
    </source>
</evidence>
<dbReference type="InterPro" id="IPR015424">
    <property type="entry name" value="PyrdxlP-dep_Trfase"/>
</dbReference>
<dbReference type="InterPro" id="IPR051926">
    <property type="entry name" value="Ala_Aminotransferase"/>
</dbReference>
<dbReference type="PANTHER" id="PTHR43488">
    <property type="entry name" value="GLUTAMATE-PYRUVATE AMINOTRANSFERASE ALAA"/>
    <property type="match status" value="1"/>
</dbReference>
<keyword evidence="4" id="KW-0808">Transferase</keyword>
<evidence type="ECO:0000313" key="9">
    <source>
        <dbReference type="EMBL" id="SHL27956.1"/>
    </source>
</evidence>
<keyword evidence="5" id="KW-0663">Pyridoxal phosphate</keyword>
<evidence type="ECO:0000256" key="1">
    <source>
        <dbReference type="ARBA" id="ARBA00001933"/>
    </source>
</evidence>
<dbReference type="EC" id="2.6.1.2" evidence="6"/>
<accession>A0A1M6ZBS4</accession>
<dbReference type="EMBL" id="FRCA01000001">
    <property type="protein sequence ID" value="SHL27956.1"/>
    <property type="molecule type" value="Genomic_DNA"/>
</dbReference>
<evidence type="ECO:0000256" key="7">
    <source>
        <dbReference type="SAM" id="MobiDB-lite"/>
    </source>
</evidence>
<evidence type="ECO:0000256" key="2">
    <source>
        <dbReference type="ARBA" id="ARBA00007441"/>
    </source>
</evidence>
<dbReference type="Pfam" id="PF00155">
    <property type="entry name" value="Aminotran_1_2"/>
    <property type="match status" value="1"/>
</dbReference>
<feature type="region of interest" description="Disordered" evidence="7">
    <location>
        <begin position="1"/>
        <end position="23"/>
    </location>
</feature>
<gene>
    <name evidence="9" type="ORF">SAMN05660971_00046</name>
</gene>
<dbReference type="Proteomes" id="UP000184123">
    <property type="component" value="Unassembled WGS sequence"/>
</dbReference>
<comment type="similarity">
    <text evidence="2">Belongs to the class-I pyridoxal-phosphate-dependent aminotransferase family.</text>
</comment>
<dbReference type="GO" id="GO:0030170">
    <property type="term" value="F:pyridoxal phosphate binding"/>
    <property type="evidence" value="ECO:0007669"/>
    <property type="project" value="InterPro"/>
</dbReference>
<evidence type="ECO:0000259" key="8">
    <source>
        <dbReference type="Pfam" id="PF00155"/>
    </source>
</evidence>
<dbReference type="Gene3D" id="3.90.1150.10">
    <property type="entry name" value="Aspartate Aminotransferase, domain 1"/>
    <property type="match status" value="1"/>
</dbReference>
<dbReference type="AlphaFoldDB" id="A0A1M6ZBS4"/>
<evidence type="ECO:0000313" key="10">
    <source>
        <dbReference type="Proteomes" id="UP000184123"/>
    </source>
</evidence>
<dbReference type="STRING" id="44933.SAMN05660971_00046"/>
<dbReference type="PANTHER" id="PTHR43488:SF2">
    <property type="entry name" value="GLUTAMATE-PYRUVATE AMINOTRANSFERASE ALAA"/>
    <property type="match status" value="1"/>
</dbReference>
<evidence type="ECO:0000256" key="5">
    <source>
        <dbReference type="ARBA" id="ARBA00022898"/>
    </source>
</evidence>
<dbReference type="InterPro" id="IPR004839">
    <property type="entry name" value="Aminotransferase_I/II_large"/>
</dbReference>
<dbReference type="CDD" id="cd00609">
    <property type="entry name" value="AAT_like"/>
    <property type="match status" value="1"/>
</dbReference>
<evidence type="ECO:0000256" key="4">
    <source>
        <dbReference type="ARBA" id="ARBA00022679"/>
    </source>
</evidence>
<comment type="cofactor">
    <cofactor evidence="1">
        <name>pyridoxal 5'-phosphate</name>
        <dbReference type="ChEBI" id="CHEBI:597326"/>
    </cofactor>
</comment>
<sequence length="455" mass="50342">MHRQPVTESPLPGLTTFPTQQQHTSKTHILAATAALDTRIQRDPCAMDTPTLRKSHKLDNVCYDIRGPVLEHAKRLEDEGQRILKLNIGNPAPFGFEAPEEILQDVMRNLPTAQGYCDSKGLYSARKAIMQECQRKEIPGVGVEDIYIGNGVSELIVMAMQALLNDGDEVLIPAPDYPLWTAAVNLSGGRGVHYICDEQADWAPDMADIRAKVTSHTRAIVIINPNNPTGAVYPPEVLRELLDIAREHNLVVFSDEIYDKILYDDAVHVATGSLASEDQLVVTMNGLSKSYRCAGFRSGWMTLSGAVAMKRSQDFIQGLTMLASMRLCANVPAQHAIQTALGGYQSINDLILPGGRLLAQRNITIEKLNEIPGVSCVAPKGALYAFPRLDPSVYNIKDDQQLVLDLLLQEKILLVQGTAFNWPDPDHVRIVTLPWADQLGDALDRFARFLSRYRQ</sequence>
<dbReference type="InterPro" id="IPR015422">
    <property type="entry name" value="PyrdxlP-dep_Trfase_small"/>
</dbReference>
<feature type="domain" description="Aminotransferase class I/classII large" evidence="8">
    <location>
        <begin position="83"/>
        <end position="432"/>
    </location>
</feature>
<dbReference type="GO" id="GO:0004021">
    <property type="term" value="F:L-alanine:2-oxoglutarate aminotransferase activity"/>
    <property type="evidence" value="ECO:0007669"/>
    <property type="project" value="UniProtKB-EC"/>
</dbReference>
<dbReference type="SUPFAM" id="SSF53383">
    <property type="entry name" value="PLP-dependent transferases"/>
    <property type="match status" value="1"/>
</dbReference>
<protein>
    <recommendedName>
        <fullName evidence="6">alanine transaminase</fullName>
        <ecNumber evidence="6">2.6.1.2</ecNumber>
    </recommendedName>
</protein>
<evidence type="ECO:0000256" key="3">
    <source>
        <dbReference type="ARBA" id="ARBA00022576"/>
    </source>
</evidence>
<dbReference type="InterPro" id="IPR015421">
    <property type="entry name" value="PyrdxlP-dep_Trfase_major"/>
</dbReference>
<dbReference type="Gene3D" id="3.40.640.10">
    <property type="entry name" value="Type I PLP-dependent aspartate aminotransferase-like (Major domain)"/>
    <property type="match status" value="1"/>
</dbReference>
<name>A0A1M6ZBS4_9GAMM</name>
<reference evidence="9 10" key="1">
    <citation type="submission" date="2016-11" db="EMBL/GenBank/DDBJ databases">
        <authorList>
            <person name="Jaros S."/>
            <person name="Januszkiewicz K."/>
            <person name="Wedrychowicz H."/>
        </authorList>
    </citation>
    <scope>NUCLEOTIDE SEQUENCE [LARGE SCALE GENOMIC DNA]</scope>
    <source>
        <strain evidence="9 10">DSM 4740</strain>
    </source>
</reference>
<proteinExistence type="inferred from homology"/>